<proteinExistence type="predicted"/>
<comment type="caution">
    <text evidence="7">The sequence shown here is derived from an EMBL/GenBank/DDBJ whole genome shotgun (WGS) entry which is preliminary data.</text>
</comment>
<evidence type="ECO:0000256" key="1">
    <source>
        <dbReference type="ARBA" id="ARBA00004442"/>
    </source>
</evidence>
<dbReference type="PANTHER" id="PTHR30026">
    <property type="entry name" value="OUTER MEMBRANE PROTEIN TOLC"/>
    <property type="match status" value="1"/>
</dbReference>
<keyword evidence="4" id="KW-0472">Membrane</keyword>
<keyword evidence="5" id="KW-0998">Cell outer membrane</keyword>
<evidence type="ECO:0000256" key="4">
    <source>
        <dbReference type="ARBA" id="ARBA00023136"/>
    </source>
</evidence>
<dbReference type="RefSeq" id="WP_114801438.1">
    <property type="nucleotide sequence ID" value="NZ_QQAV01000001.1"/>
</dbReference>
<dbReference type="GO" id="GO:0015562">
    <property type="term" value="F:efflux transmembrane transporter activity"/>
    <property type="evidence" value="ECO:0007669"/>
    <property type="project" value="InterPro"/>
</dbReference>
<dbReference type="InterPro" id="IPR051906">
    <property type="entry name" value="TolC-like"/>
</dbReference>
<evidence type="ECO:0000313" key="7">
    <source>
        <dbReference type="EMBL" id="RDI28537.1"/>
    </source>
</evidence>
<dbReference type="OrthoDB" id="8897727at2"/>
<keyword evidence="6" id="KW-0732">Signal</keyword>
<keyword evidence="8" id="KW-1185">Reference proteome</keyword>
<evidence type="ECO:0000256" key="5">
    <source>
        <dbReference type="ARBA" id="ARBA00023237"/>
    </source>
</evidence>
<dbReference type="EMBL" id="QQAV01000001">
    <property type="protein sequence ID" value="RDI28537.1"/>
    <property type="molecule type" value="Genomic_DNA"/>
</dbReference>
<dbReference type="GO" id="GO:0009279">
    <property type="term" value="C:cell outer membrane"/>
    <property type="evidence" value="ECO:0007669"/>
    <property type="project" value="UniProtKB-SubCell"/>
</dbReference>
<evidence type="ECO:0000256" key="6">
    <source>
        <dbReference type="SAM" id="SignalP"/>
    </source>
</evidence>
<dbReference type="GO" id="GO:1990281">
    <property type="term" value="C:efflux pump complex"/>
    <property type="evidence" value="ECO:0007669"/>
    <property type="project" value="TreeGrafter"/>
</dbReference>
<dbReference type="PANTHER" id="PTHR30026:SF23">
    <property type="entry name" value="TO APRF-PUTATIVE OUTER MEMBRANE EFFLUX PROTEIN OR SECRETED ALKALINE PHOSPHATASE-RELATED"/>
    <property type="match status" value="1"/>
</dbReference>
<evidence type="ECO:0000256" key="3">
    <source>
        <dbReference type="ARBA" id="ARBA00022692"/>
    </source>
</evidence>
<dbReference type="STRING" id="433924.NS331_20040"/>
<feature type="chain" id="PRO_5016588498" evidence="6">
    <location>
        <begin position="24"/>
        <end position="502"/>
    </location>
</feature>
<dbReference type="GO" id="GO:0015288">
    <property type="term" value="F:porin activity"/>
    <property type="evidence" value="ECO:0007669"/>
    <property type="project" value="TreeGrafter"/>
</dbReference>
<reference evidence="7 8" key="1">
    <citation type="submission" date="2018-07" db="EMBL/GenBank/DDBJ databases">
        <title>Genomic Encyclopedia of Type Strains, Phase IV (KMG-IV): sequencing the most valuable type-strain genomes for metagenomic binning, comparative biology and taxonomic classification.</title>
        <authorList>
            <person name="Goeker M."/>
        </authorList>
    </citation>
    <scope>NUCLEOTIDE SEQUENCE [LARGE SCALE GENOMIC DNA]</scope>
    <source>
        <strain evidence="7 8">DSM 21352</strain>
    </source>
</reference>
<comment type="subcellular location">
    <subcellularLocation>
        <location evidence="1">Cell outer membrane</location>
    </subcellularLocation>
</comment>
<dbReference type="Gene3D" id="1.20.1600.10">
    <property type="entry name" value="Outer membrane efflux proteins (OEP)"/>
    <property type="match status" value="1"/>
</dbReference>
<dbReference type="AlphaFoldDB" id="A0A370FLI1"/>
<keyword evidence="2" id="KW-1134">Transmembrane beta strand</keyword>
<keyword evidence="3" id="KW-0812">Transmembrane</keyword>
<gene>
    <name evidence="7" type="ORF">DFR41_101292</name>
</gene>
<organism evidence="7 8">
    <name type="scientific">Pseudacidovorax intermedius</name>
    <dbReference type="NCBI Taxonomy" id="433924"/>
    <lineage>
        <taxon>Bacteria</taxon>
        <taxon>Pseudomonadati</taxon>
        <taxon>Pseudomonadota</taxon>
        <taxon>Betaproteobacteria</taxon>
        <taxon>Burkholderiales</taxon>
        <taxon>Comamonadaceae</taxon>
        <taxon>Pseudacidovorax</taxon>
    </lineage>
</organism>
<dbReference type="Proteomes" id="UP000255265">
    <property type="component" value="Unassembled WGS sequence"/>
</dbReference>
<evidence type="ECO:0000313" key="8">
    <source>
        <dbReference type="Proteomes" id="UP000255265"/>
    </source>
</evidence>
<feature type="signal peptide" evidence="6">
    <location>
        <begin position="1"/>
        <end position="23"/>
    </location>
</feature>
<accession>A0A370FLI1</accession>
<protein>
    <submittedName>
        <fullName evidence="7">Outer membrane protein TolC</fullName>
    </submittedName>
</protein>
<name>A0A370FLI1_9BURK</name>
<dbReference type="SUPFAM" id="SSF56954">
    <property type="entry name" value="Outer membrane efflux proteins (OEP)"/>
    <property type="match status" value="1"/>
</dbReference>
<evidence type="ECO:0000256" key="2">
    <source>
        <dbReference type="ARBA" id="ARBA00022452"/>
    </source>
</evidence>
<sequence>MLAAGACALALPGAAAQSAAASAADARTLTPRRFIQLVVDRNAEIAYARLQARIADRGLAAEASLYQPTAFGSVRHESRRRQRTAEEQLSSLAARTSVLDEMVNTAEAGLRMRASTGAEISTSLQRSLRRNNLIEALYNDGSDREATAQLVVTVRQPLLKGRGTDAVEADLRVAELEREVGYWTFRQQLLKMGSEALSAYWQLQRAYRSHPLRQRLLDNAREALADARERAAAGRVAVTVEDEARALLSMRESELLRSSQAIVEAEARIRTLLDLPPEDGAWALPALAPMSGDDAATAGAWERRLDQWPPFQIASLRVRQNQHRLDFARNQAQPQLDLQANWGSHGLGRNPHSAMNPVPHNRYPDWYVGLYYEQPLGGTTRPEAQYQGQQLKLEQAELEARNARIGFANDWRSRADALQLARRDVEQLRADLDSRARLLRADESGLRDQLVPRARVLRREAETLESELRLVEGEARLWTALTLFQQSEGLLLTAYGVDVTWQ</sequence>